<dbReference type="GO" id="GO:0005777">
    <property type="term" value="C:peroxisome"/>
    <property type="evidence" value="ECO:0007669"/>
    <property type="project" value="UniProtKB-SubCell"/>
</dbReference>
<dbReference type="PANTHER" id="PTHR43149:SF1">
    <property type="entry name" value="DELTA(3,5)-DELTA(2,4)-DIENOYL-COA ISOMERASE, MITOCHONDRIAL"/>
    <property type="match status" value="1"/>
</dbReference>
<proteinExistence type="inferred from homology"/>
<dbReference type="FunFam" id="3.90.226.10:FF:000024">
    <property type="entry name" value="Delta3,5-delta2,4-dienoyl-CoA isomerase"/>
    <property type="match status" value="1"/>
</dbReference>
<evidence type="ECO:0000256" key="8">
    <source>
        <dbReference type="ARBA" id="ARBA00023235"/>
    </source>
</evidence>
<dbReference type="GO" id="GO:0006635">
    <property type="term" value="P:fatty acid beta-oxidation"/>
    <property type="evidence" value="ECO:0007669"/>
    <property type="project" value="UniProtKB-UniPathway"/>
</dbReference>
<dbReference type="Pfam" id="PF00378">
    <property type="entry name" value="ECH_1"/>
    <property type="match status" value="1"/>
</dbReference>
<dbReference type="CDD" id="cd06558">
    <property type="entry name" value="crotonase-like"/>
    <property type="match status" value="1"/>
</dbReference>
<keyword evidence="5" id="KW-0007">Acetylation</keyword>
<dbReference type="PANTHER" id="PTHR43149">
    <property type="entry name" value="ENOYL-COA HYDRATASE"/>
    <property type="match status" value="1"/>
</dbReference>
<comment type="pathway">
    <text evidence="2">Lipid metabolism; fatty acid beta-oxidation.</text>
</comment>
<gene>
    <name evidence="9" type="ORF">PhCBS80983_g03556</name>
</gene>
<evidence type="ECO:0000313" key="10">
    <source>
        <dbReference type="Proteomes" id="UP000318582"/>
    </source>
</evidence>
<evidence type="ECO:0000256" key="5">
    <source>
        <dbReference type="ARBA" id="ARBA00022990"/>
    </source>
</evidence>
<protein>
    <recommendedName>
        <fullName evidence="11">Enoyl-CoA hydratase</fullName>
    </recommendedName>
</protein>
<comment type="subcellular location">
    <subcellularLocation>
        <location evidence="1">Peroxisome</location>
    </subcellularLocation>
</comment>
<evidence type="ECO:0000256" key="7">
    <source>
        <dbReference type="ARBA" id="ARBA00023140"/>
    </source>
</evidence>
<evidence type="ECO:0000256" key="2">
    <source>
        <dbReference type="ARBA" id="ARBA00005005"/>
    </source>
</evidence>
<comment type="caution">
    <text evidence="9">The sequence shown here is derived from an EMBL/GenBank/DDBJ whole genome shotgun (WGS) entry which is preliminary data.</text>
</comment>
<dbReference type="UniPathway" id="UPA00659"/>
<dbReference type="InterPro" id="IPR014748">
    <property type="entry name" value="Enoyl-CoA_hydra_C"/>
</dbReference>
<evidence type="ECO:0000256" key="6">
    <source>
        <dbReference type="ARBA" id="ARBA00023098"/>
    </source>
</evidence>
<dbReference type="InterPro" id="IPR045002">
    <property type="entry name" value="Ech1-like"/>
</dbReference>
<evidence type="ECO:0008006" key="11">
    <source>
        <dbReference type="Google" id="ProtNLM"/>
    </source>
</evidence>
<reference evidence="9 10" key="1">
    <citation type="journal article" date="2019" name="Sci. Rep.">
        <title>Comparative genomics of chytrid fungi reveal insights into the obligate biotrophic and pathogenic lifestyle of Synchytrium endobioticum.</title>
        <authorList>
            <person name="van de Vossenberg B.T.L.H."/>
            <person name="Warris S."/>
            <person name="Nguyen H.D.T."/>
            <person name="van Gent-Pelzer M.P.E."/>
            <person name="Joly D.L."/>
            <person name="van de Geest H.C."/>
            <person name="Bonants P.J.M."/>
            <person name="Smith D.S."/>
            <person name="Levesque C.A."/>
            <person name="van der Lee T.A.J."/>
        </authorList>
    </citation>
    <scope>NUCLEOTIDE SEQUENCE [LARGE SCALE GENOMIC DNA]</scope>
    <source>
        <strain evidence="9 10">CBS 809.83</strain>
    </source>
</reference>
<dbReference type="GO" id="GO:0051750">
    <property type="term" value="F:delta(3,5)-delta(2,4)-dienoyl-CoA isomerase activity"/>
    <property type="evidence" value="ECO:0007669"/>
    <property type="project" value="TreeGrafter"/>
</dbReference>
<evidence type="ECO:0000313" key="9">
    <source>
        <dbReference type="EMBL" id="TPX57853.1"/>
    </source>
</evidence>
<dbReference type="EMBL" id="QEAQ01000046">
    <property type="protein sequence ID" value="TPX57853.1"/>
    <property type="molecule type" value="Genomic_DNA"/>
</dbReference>
<evidence type="ECO:0000256" key="1">
    <source>
        <dbReference type="ARBA" id="ARBA00004275"/>
    </source>
</evidence>
<dbReference type="Gene3D" id="1.10.12.10">
    <property type="entry name" value="Lyase 2-enoyl-coa Hydratase, Chain A, domain 2"/>
    <property type="match status" value="1"/>
</dbReference>
<dbReference type="Gene3D" id="3.90.226.10">
    <property type="entry name" value="2-enoyl-CoA Hydratase, Chain A, domain 1"/>
    <property type="match status" value="1"/>
</dbReference>
<dbReference type="STRING" id="109895.A0A507E1A0"/>
<keyword evidence="6" id="KW-0443">Lipid metabolism</keyword>
<organism evidence="9 10">
    <name type="scientific">Powellomyces hirtus</name>
    <dbReference type="NCBI Taxonomy" id="109895"/>
    <lineage>
        <taxon>Eukaryota</taxon>
        <taxon>Fungi</taxon>
        <taxon>Fungi incertae sedis</taxon>
        <taxon>Chytridiomycota</taxon>
        <taxon>Chytridiomycota incertae sedis</taxon>
        <taxon>Chytridiomycetes</taxon>
        <taxon>Spizellomycetales</taxon>
        <taxon>Powellomycetaceae</taxon>
        <taxon>Powellomyces</taxon>
    </lineage>
</organism>
<keyword evidence="8" id="KW-0413">Isomerase</keyword>
<evidence type="ECO:0000256" key="3">
    <source>
        <dbReference type="ARBA" id="ARBA00005254"/>
    </source>
</evidence>
<dbReference type="InterPro" id="IPR001753">
    <property type="entry name" value="Enoyl-CoA_hydra/iso"/>
</dbReference>
<dbReference type="GO" id="GO:0005739">
    <property type="term" value="C:mitochondrion"/>
    <property type="evidence" value="ECO:0007669"/>
    <property type="project" value="TreeGrafter"/>
</dbReference>
<dbReference type="FunFam" id="1.10.12.10:FF:000004">
    <property type="entry name" value="Delta3,5-delta2,4-dienoyl-CoA isomerase"/>
    <property type="match status" value="1"/>
</dbReference>
<keyword evidence="10" id="KW-1185">Reference proteome</keyword>
<keyword evidence="4" id="KW-0276">Fatty acid metabolism</keyword>
<accession>A0A507E1A0</accession>
<dbReference type="Proteomes" id="UP000318582">
    <property type="component" value="Unassembled WGS sequence"/>
</dbReference>
<dbReference type="InterPro" id="IPR029045">
    <property type="entry name" value="ClpP/crotonase-like_dom_sf"/>
</dbReference>
<sequence length="279" mass="29904">MSDTAVYGALNTVRLSFPAPAVLLVELHRPSDLNSMNKAFWVEFRKVFEAVREDTNVRAVVISGGEGKHFTAGLDLKDFTGSLIGEAQDPARKAIGFLSLVNAMQASFTAIEECGRAVIVAVHGACIGAGIDLMTACDIRYAANDASFSIKEVDIGLVADVGTLQRMPKVVGNDSWMRELAFTGRRFPASEALQHGLVSKVVPRTELMATALATATEIASKSPVVTLGVKHILNYSRDHSVADGLNYVGVWNSAMTNTQDLQIAIAANLGKRKAVFPKL</sequence>
<evidence type="ECO:0000256" key="4">
    <source>
        <dbReference type="ARBA" id="ARBA00022832"/>
    </source>
</evidence>
<name>A0A507E1A0_9FUNG</name>
<dbReference type="AlphaFoldDB" id="A0A507E1A0"/>
<keyword evidence="7" id="KW-0576">Peroxisome</keyword>
<comment type="similarity">
    <text evidence="3">Belongs to the enoyl-CoA hydratase/isomerase family.</text>
</comment>
<dbReference type="SUPFAM" id="SSF52096">
    <property type="entry name" value="ClpP/crotonase"/>
    <property type="match status" value="1"/>
</dbReference>